<dbReference type="NCBIfam" id="TIGR02151">
    <property type="entry name" value="IPP_isom_2"/>
    <property type="match status" value="1"/>
</dbReference>
<keyword evidence="2 11" id="KW-0963">Cytoplasm</keyword>
<comment type="function">
    <text evidence="11">Involved in the biosynthesis of isoprenoids. Catalyzes the 1,3-allylic rearrangement of the homoallylic substrate isopentenyl (IPP) to its allylic isomer, dimethylallyl diphosphate (DMAPP).</text>
</comment>
<keyword evidence="6 11" id="KW-0460">Magnesium</keyword>
<feature type="binding site" evidence="11">
    <location>
        <begin position="59"/>
        <end position="61"/>
    </location>
    <ligand>
        <name>FMN</name>
        <dbReference type="ChEBI" id="CHEBI:58210"/>
    </ligand>
</feature>
<dbReference type="GO" id="GO:0008299">
    <property type="term" value="P:isoprenoid biosynthetic process"/>
    <property type="evidence" value="ECO:0007669"/>
    <property type="project" value="UniProtKB-UniRule"/>
</dbReference>
<evidence type="ECO:0000256" key="3">
    <source>
        <dbReference type="ARBA" id="ARBA00022630"/>
    </source>
</evidence>
<evidence type="ECO:0000256" key="2">
    <source>
        <dbReference type="ARBA" id="ARBA00022490"/>
    </source>
</evidence>
<evidence type="ECO:0000256" key="4">
    <source>
        <dbReference type="ARBA" id="ARBA00022643"/>
    </source>
</evidence>
<accession>A0A7J3XZS4</accession>
<dbReference type="GO" id="GO:0010181">
    <property type="term" value="F:FMN binding"/>
    <property type="evidence" value="ECO:0007669"/>
    <property type="project" value="UniProtKB-UniRule"/>
</dbReference>
<comment type="similarity">
    <text evidence="11">Belongs to the IPP isomerase type 2 family.</text>
</comment>
<keyword evidence="5 11" id="KW-0479">Metal-binding</keyword>
<comment type="catalytic activity">
    <reaction evidence="11">
        <text>isopentenyl diphosphate = dimethylallyl diphosphate</text>
        <dbReference type="Rhea" id="RHEA:23284"/>
        <dbReference type="ChEBI" id="CHEBI:57623"/>
        <dbReference type="ChEBI" id="CHEBI:128769"/>
        <dbReference type="EC" id="5.3.3.2"/>
    </reaction>
</comment>
<evidence type="ECO:0000256" key="5">
    <source>
        <dbReference type="ARBA" id="ARBA00022723"/>
    </source>
</evidence>
<dbReference type="InterPro" id="IPR011179">
    <property type="entry name" value="IPdP_isomerase"/>
</dbReference>
<comment type="subunit">
    <text evidence="10 11">Homooctamer. Dimer of tetramers.</text>
</comment>
<feature type="binding site" evidence="11">
    <location>
        <position position="155"/>
    </location>
    <ligand>
        <name>substrate</name>
    </ligand>
</feature>
<feature type="binding site" evidence="11">
    <location>
        <position position="58"/>
    </location>
    <ligand>
        <name>FMN</name>
        <dbReference type="ChEBI" id="CHEBI:58210"/>
    </ligand>
</feature>
<dbReference type="Gene3D" id="3.20.20.70">
    <property type="entry name" value="Aldolase class I"/>
    <property type="match status" value="1"/>
</dbReference>
<comment type="subcellular location">
    <subcellularLocation>
        <location evidence="11">Cytoplasm</location>
    </subcellularLocation>
</comment>
<evidence type="ECO:0000256" key="9">
    <source>
        <dbReference type="ARBA" id="ARBA00023235"/>
    </source>
</evidence>
<organism evidence="13">
    <name type="scientific">Thermogladius calderae</name>
    <dbReference type="NCBI Taxonomy" id="1200300"/>
    <lineage>
        <taxon>Archaea</taxon>
        <taxon>Thermoproteota</taxon>
        <taxon>Thermoprotei</taxon>
        <taxon>Desulfurococcales</taxon>
        <taxon>Desulfurococcaceae</taxon>
        <taxon>Thermogladius</taxon>
    </lineage>
</organism>
<dbReference type="GO" id="GO:0000287">
    <property type="term" value="F:magnesium ion binding"/>
    <property type="evidence" value="ECO:0007669"/>
    <property type="project" value="UniProtKB-UniRule"/>
</dbReference>
<dbReference type="PANTHER" id="PTHR43665">
    <property type="entry name" value="ISOPENTENYL-DIPHOSPHATE DELTA-ISOMERASE"/>
    <property type="match status" value="1"/>
</dbReference>
<dbReference type="PIRSF" id="PIRSF003314">
    <property type="entry name" value="IPP_isomerase"/>
    <property type="match status" value="1"/>
</dbReference>
<dbReference type="Pfam" id="PF01070">
    <property type="entry name" value="FMN_dh"/>
    <property type="match status" value="1"/>
</dbReference>
<evidence type="ECO:0000256" key="11">
    <source>
        <dbReference type="HAMAP-Rule" id="MF_00354"/>
    </source>
</evidence>
<comment type="cofactor">
    <cofactor evidence="11">
        <name>NADPH</name>
        <dbReference type="ChEBI" id="CHEBI:57783"/>
    </cofactor>
</comment>
<feature type="binding site" evidence="11">
    <location>
        <position position="89"/>
    </location>
    <ligand>
        <name>FMN</name>
        <dbReference type="ChEBI" id="CHEBI:58210"/>
    </ligand>
</feature>
<keyword evidence="7 11" id="KW-0521">NADP</keyword>
<protein>
    <recommendedName>
        <fullName evidence="11">Isopentenyl-diphosphate delta-isomerase</fullName>
        <shortName evidence="11">IPP isomerase</shortName>
        <ecNumber evidence="11">5.3.3.2</ecNumber>
    </recommendedName>
    <alternativeName>
        <fullName evidence="11">Isopentenyl diphosphate:dimethylallyl diphosphate isomerase</fullName>
    </alternativeName>
    <alternativeName>
        <fullName evidence="11">Isopentenyl pyrophosphate isomerase</fullName>
    </alternativeName>
    <alternativeName>
        <fullName evidence="11">Type 2 isopentenyl diphosphate isomerase</fullName>
        <shortName evidence="11">IDI-2</shortName>
    </alternativeName>
</protein>
<dbReference type="GO" id="GO:0004452">
    <property type="term" value="F:isopentenyl-diphosphate delta-isomerase activity"/>
    <property type="evidence" value="ECO:0007669"/>
    <property type="project" value="UniProtKB-UniRule"/>
</dbReference>
<evidence type="ECO:0000313" key="13">
    <source>
        <dbReference type="EMBL" id="HHP67979.1"/>
    </source>
</evidence>
<keyword evidence="3 11" id="KW-0285">Flavoprotein</keyword>
<evidence type="ECO:0000256" key="8">
    <source>
        <dbReference type="ARBA" id="ARBA00023229"/>
    </source>
</evidence>
<keyword evidence="4 11" id="KW-0288">FMN</keyword>
<evidence type="ECO:0000256" key="1">
    <source>
        <dbReference type="ARBA" id="ARBA00001917"/>
    </source>
</evidence>
<name>A0A7J3XZS4_9CREN</name>
<comment type="cofactor">
    <cofactor evidence="1 11">
        <name>FMN</name>
        <dbReference type="ChEBI" id="CHEBI:58210"/>
    </cofactor>
</comment>
<feature type="binding site" evidence="11">
    <location>
        <position position="156"/>
    </location>
    <ligand>
        <name>Mg(2+)</name>
        <dbReference type="ChEBI" id="CHEBI:18420"/>
    </ligand>
</feature>
<reference evidence="13" key="1">
    <citation type="journal article" date="2020" name="mSystems">
        <title>Genome- and Community-Level Interaction Insights into Carbon Utilization and Element Cycling Functions of Hydrothermarchaeota in Hydrothermal Sediment.</title>
        <authorList>
            <person name="Zhou Z."/>
            <person name="Liu Y."/>
            <person name="Xu W."/>
            <person name="Pan J."/>
            <person name="Luo Z.H."/>
            <person name="Li M."/>
        </authorList>
    </citation>
    <scope>NUCLEOTIDE SEQUENCE [LARGE SCALE GENOMIC DNA]</scope>
    <source>
        <strain evidence="13">SpSt-110</strain>
    </source>
</reference>
<keyword evidence="8 11" id="KW-0414">Isoprene biosynthesis</keyword>
<feature type="binding site" evidence="11">
    <location>
        <position position="121"/>
    </location>
    <ligand>
        <name>FMN</name>
        <dbReference type="ChEBI" id="CHEBI:58210"/>
    </ligand>
</feature>
<feature type="binding site" evidence="11">
    <location>
        <begin position="89"/>
        <end position="91"/>
    </location>
    <ligand>
        <name>substrate</name>
    </ligand>
</feature>
<proteinExistence type="inferred from homology"/>
<dbReference type="AlphaFoldDB" id="A0A7J3XZS4"/>
<dbReference type="CDD" id="cd02811">
    <property type="entry name" value="IDI-2_FMN"/>
    <property type="match status" value="1"/>
</dbReference>
<evidence type="ECO:0000259" key="12">
    <source>
        <dbReference type="Pfam" id="PF01070"/>
    </source>
</evidence>
<dbReference type="GO" id="GO:0070402">
    <property type="term" value="F:NADPH binding"/>
    <property type="evidence" value="ECO:0007669"/>
    <property type="project" value="UniProtKB-UniRule"/>
</dbReference>
<dbReference type="InterPro" id="IPR000262">
    <property type="entry name" value="FMN-dep_DH"/>
</dbReference>
<dbReference type="GO" id="GO:0016491">
    <property type="term" value="F:oxidoreductase activity"/>
    <property type="evidence" value="ECO:0007669"/>
    <property type="project" value="InterPro"/>
</dbReference>
<evidence type="ECO:0000256" key="6">
    <source>
        <dbReference type="ARBA" id="ARBA00022842"/>
    </source>
</evidence>
<dbReference type="InterPro" id="IPR013785">
    <property type="entry name" value="Aldolase_TIM"/>
</dbReference>
<dbReference type="GO" id="GO:0005737">
    <property type="term" value="C:cytoplasm"/>
    <property type="evidence" value="ECO:0007669"/>
    <property type="project" value="UniProtKB-SubCell"/>
</dbReference>
<dbReference type="SUPFAM" id="SSF51395">
    <property type="entry name" value="FMN-linked oxidoreductases"/>
    <property type="match status" value="1"/>
</dbReference>
<dbReference type="PANTHER" id="PTHR43665:SF1">
    <property type="entry name" value="ISOPENTENYL-DIPHOSPHATE DELTA-ISOMERASE"/>
    <property type="match status" value="1"/>
</dbReference>
<comment type="caution">
    <text evidence="11">Lacks conserved residue(s) required for the propagation of feature annotation.</text>
</comment>
<feature type="binding site" evidence="11">
    <location>
        <position position="218"/>
    </location>
    <ligand>
        <name>FMN</name>
        <dbReference type="ChEBI" id="CHEBI:58210"/>
    </ligand>
</feature>
<gene>
    <name evidence="11" type="primary">fni</name>
    <name evidence="13" type="ORF">ENM60_04230</name>
</gene>
<feature type="domain" description="FMN-dependent dehydrogenase" evidence="12">
    <location>
        <begin position="255"/>
        <end position="334"/>
    </location>
</feature>
<dbReference type="EC" id="5.3.3.2" evidence="11"/>
<feature type="binding site" evidence="11">
    <location>
        <begin position="290"/>
        <end position="291"/>
    </location>
    <ligand>
        <name>FMN</name>
        <dbReference type="ChEBI" id="CHEBI:58210"/>
    </ligand>
</feature>
<keyword evidence="9 11" id="KW-0413">Isomerase</keyword>
<evidence type="ECO:0000256" key="7">
    <source>
        <dbReference type="ARBA" id="ARBA00022857"/>
    </source>
</evidence>
<dbReference type="EMBL" id="DRYK01000055">
    <property type="protein sequence ID" value="HHP67979.1"/>
    <property type="molecule type" value="Genomic_DNA"/>
</dbReference>
<comment type="caution">
    <text evidence="13">The sequence shown here is derived from an EMBL/GenBank/DDBJ whole genome shotgun (WGS) entry which is preliminary data.</text>
</comment>
<feature type="binding site" evidence="11">
    <location>
        <position position="188"/>
    </location>
    <ligand>
        <name>FMN</name>
        <dbReference type="ChEBI" id="CHEBI:58210"/>
    </ligand>
</feature>
<comment type="cofactor">
    <cofactor evidence="11">
        <name>Mg(2+)</name>
        <dbReference type="ChEBI" id="CHEBI:18420"/>
    </cofactor>
</comment>
<evidence type="ECO:0000256" key="10">
    <source>
        <dbReference type="ARBA" id="ARBA00025810"/>
    </source>
</evidence>
<dbReference type="HAMAP" id="MF_00354">
    <property type="entry name" value="Idi_2"/>
    <property type="match status" value="1"/>
</dbReference>
<sequence length="360" mass="39605">MEHIDVVVTKDVDHPDHCEKYFDSIVLIHQALPMISLDDVDLSARFLNHDISAPVMITGMTGGHPEVYTLNEKLARIAETLRIPIGLGSMRPLLIKRGDQAVAETYKVVRRTAPDVPVVGNIGAVNLPGLNSREIVDLVNELELDALAVHLNPAQESVQLEGDTGFKFEIVDYIADLLKSLSVPVIVKEVGNGLSMEIVSVFYSRGVRYFDVAGACGTNWVTVEKYRLSPNHVKRHVAEALTTWGIPTPVAVVEARYVARDAVIIASGGVWDGLKAAKCLSLGADIVGLAKPVLKTLVLEGFESAIRFLESYIQTLKTVMFLTSSRTPNELRRKPVVILSPLLDFLKQRGIDVYEYVLSR</sequence>